<dbReference type="GO" id="GO:0050660">
    <property type="term" value="F:flavin adenine dinucleotide binding"/>
    <property type="evidence" value="ECO:0007669"/>
    <property type="project" value="InterPro"/>
</dbReference>
<dbReference type="InterPro" id="IPR006091">
    <property type="entry name" value="Acyl-CoA_Oxase/DH_mid-dom"/>
</dbReference>
<keyword evidence="3" id="KW-0285">Flavoprotein</keyword>
<dbReference type="PANTHER" id="PTHR43884">
    <property type="entry name" value="ACYL-COA DEHYDROGENASE"/>
    <property type="match status" value="1"/>
</dbReference>
<dbReference type="InterPro" id="IPR009075">
    <property type="entry name" value="AcylCo_DH/oxidase_C"/>
</dbReference>
<feature type="domain" description="Acyl-CoA dehydrogenase/oxidase C-terminal" evidence="5">
    <location>
        <begin position="241"/>
        <end position="389"/>
    </location>
</feature>
<dbReference type="Gene3D" id="1.10.540.10">
    <property type="entry name" value="Acyl-CoA dehydrogenase/oxidase, N-terminal domain"/>
    <property type="match status" value="1"/>
</dbReference>
<reference evidence="8 9" key="1">
    <citation type="submission" date="2019-12" db="EMBL/GenBank/DDBJ databases">
        <authorList>
            <person name="Huq M.A."/>
        </authorList>
    </citation>
    <scope>NUCLEOTIDE SEQUENCE [LARGE SCALE GENOMIC DNA]</scope>
    <source>
        <strain evidence="8 9">MAH-25</strain>
    </source>
</reference>
<sequence>MVPGDRPTTEFLKGDTMDFSLSDNQIMIRDSVRDFAEKELLPKYQHWDRTGEWLTPEYMKKIVDMGLLRLRLPEEYGGQGYSFVDCGIVCEEIGRADHQIRYIISNAIHLGEMASSLHPSLQKEWIPRIANGEMMSLAFTEPRGGADAGNIVTKATRDGDYWVLNGEKTSITFTGVSKVVFVSARTGGKGPRGLSFFCVPTDTPGLSTTNFERMGQKLDRGGSMFFDNVRIPDINMVGKENEGFIWAMTIIGYNRNFVPLACIGAAQKSLEETMEYLKQRQIMGKSASKWQGVAQELAICATQLEAARMLCYKALSLKDKGLRHDAESSMAKWWGVKVANEVLYTCMRLNGHYGWAKDLPHEQRLRDCLGMESADGPREVHLGIIARDILGRDHAPF</sequence>
<dbReference type="Gene3D" id="2.40.110.10">
    <property type="entry name" value="Butyryl-CoA Dehydrogenase, subunit A, domain 2"/>
    <property type="match status" value="1"/>
</dbReference>
<dbReference type="Pfam" id="PF02770">
    <property type="entry name" value="Acyl-CoA_dh_M"/>
    <property type="match status" value="1"/>
</dbReference>
<gene>
    <name evidence="8" type="ORF">GON04_22850</name>
</gene>
<dbReference type="InterPro" id="IPR036250">
    <property type="entry name" value="AcylCo_DH-like_C"/>
</dbReference>
<evidence type="ECO:0000313" key="9">
    <source>
        <dbReference type="Proteomes" id="UP000469385"/>
    </source>
</evidence>
<proteinExistence type="inferred from homology"/>
<evidence type="ECO:0000256" key="2">
    <source>
        <dbReference type="ARBA" id="ARBA00009347"/>
    </source>
</evidence>
<dbReference type="InterPro" id="IPR046373">
    <property type="entry name" value="Acyl-CoA_Oxase/DH_mid-dom_sf"/>
</dbReference>
<evidence type="ECO:0000256" key="1">
    <source>
        <dbReference type="ARBA" id="ARBA00001974"/>
    </source>
</evidence>
<dbReference type="InterPro" id="IPR013786">
    <property type="entry name" value="AcylCoA_DH/ox_N"/>
</dbReference>
<dbReference type="Pfam" id="PF00441">
    <property type="entry name" value="Acyl-CoA_dh_1"/>
    <property type="match status" value="1"/>
</dbReference>
<feature type="domain" description="Acyl-CoA oxidase/dehydrogenase middle" evidence="6">
    <location>
        <begin position="137"/>
        <end position="229"/>
    </location>
</feature>
<name>A0A6N8J1Z4_9BURK</name>
<keyword evidence="9" id="KW-1185">Reference proteome</keyword>
<organism evidence="8 9">
    <name type="scientific">Ramlibacter pinisoli</name>
    <dbReference type="NCBI Taxonomy" id="2682844"/>
    <lineage>
        <taxon>Bacteria</taxon>
        <taxon>Pseudomonadati</taxon>
        <taxon>Pseudomonadota</taxon>
        <taxon>Betaproteobacteria</taxon>
        <taxon>Burkholderiales</taxon>
        <taxon>Comamonadaceae</taxon>
        <taxon>Ramlibacter</taxon>
    </lineage>
</organism>
<evidence type="ECO:0000259" key="7">
    <source>
        <dbReference type="Pfam" id="PF02771"/>
    </source>
</evidence>
<dbReference type="InterPro" id="IPR037069">
    <property type="entry name" value="AcylCoA_DH/ox_N_sf"/>
</dbReference>
<protein>
    <submittedName>
        <fullName evidence="8">Cyclohexanecarboxyl-CoA dehydrogenase</fullName>
    </submittedName>
</protein>
<dbReference type="Pfam" id="PF02771">
    <property type="entry name" value="Acyl-CoA_dh_N"/>
    <property type="match status" value="1"/>
</dbReference>
<dbReference type="Proteomes" id="UP000469385">
    <property type="component" value="Unassembled WGS sequence"/>
</dbReference>
<feature type="domain" description="Acyl-CoA dehydrogenase/oxidase N-terminal" evidence="7">
    <location>
        <begin position="22"/>
        <end position="133"/>
    </location>
</feature>
<dbReference type="SUPFAM" id="SSF47203">
    <property type="entry name" value="Acyl-CoA dehydrogenase C-terminal domain-like"/>
    <property type="match status" value="1"/>
</dbReference>
<comment type="cofactor">
    <cofactor evidence="1">
        <name>FAD</name>
        <dbReference type="ChEBI" id="CHEBI:57692"/>
    </cofactor>
</comment>
<dbReference type="InterPro" id="IPR009100">
    <property type="entry name" value="AcylCoA_DH/oxidase_NM_dom_sf"/>
</dbReference>
<dbReference type="EMBL" id="WSEL01000009">
    <property type="protein sequence ID" value="MVQ32313.1"/>
    <property type="molecule type" value="Genomic_DNA"/>
</dbReference>
<evidence type="ECO:0000259" key="5">
    <source>
        <dbReference type="Pfam" id="PF00441"/>
    </source>
</evidence>
<dbReference type="SUPFAM" id="SSF56645">
    <property type="entry name" value="Acyl-CoA dehydrogenase NM domain-like"/>
    <property type="match status" value="1"/>
</dbReference>
<dbReference type="GO" id="GO:0003995">
    <property type="term" value="F:acyl-CoA dehydrogenase activity"/>
    <property type="evidence" value="ECO:0007669"/>
    <property type="project" value="TreeGrafter"/>
</dbReference>
<dbReference type="PIRSF" id="PIRSF016578">
    <property type="entry name" value="HsaA"/>
    <property type="match status" value="1"/>
</dbReference>
<dbReference type="PANTHER" id="PTHR43884:SF37">
    <property type="entry name" value="ACYL-COA DEHYDROGENASE"/>
    <property type="match status" value="1"/>
</dbReference>
<evidence type="ECO:0000259" key="6">
    <source>
        <dbReference type="Pfam" id="PF02770"/>
    </source>
</evidence>
<accession>A0A6N8J1Z4</accession>
<evidence type="ECO:0000256" key="4">
    <source>
        <dbReference type="ARBA" id="ARBA00022827"/>
    </source>
</evidence>
<evidence type="ECO:0000313" key="8">
    <source>
        <dbReference type="EMBL" id="MVQ32313.1"/>
    </source>
</evidence>
<comment type="similarity">
    <text evidence="2">Belongs to the acyl-CoA dehydrogenase family.</text>
</comment>
<dbReference type="AlphaFoldDB" id="A0A6N8J1Z4"/>
<dbReference type="Gene3D" id="1.20.140.10">
    <property type="entry name" value="Butyryl-CoA Dehydrogenase, subunit A, domain 3"/>
    <property type="match status" value="1"/>
</dbReference>
<evidence type="ECO:0000256" key="3">
    <source>
        <dbReference type="ARBA" id="ARBA00022630"/>
    </source>
</evidence>
<comment type="caution">
    <text evidence="8">The sequence shown here is derived from an EMBL/GenBank/DDBJ whole genome shotgun (WGS) entry which is preliminary data.</text>
</comment>
<keyword evidence="4" id="KW-0274">FAD</keyword>